<evidence type="ECO:0000256" key="6">
    <source>
        <dbReference type="SAM" id="Phobius"/>
    </source>
</evidence>
<feature type="region of interest" description="Disordered" evidence="5">
    <location>
        <begin position="165"/>
        <end position="255"/>
    </location>
</feature>
<evidence type="ECO:0000256" key="5">
    <source>
        <dbReference type="SAM" id="MobiDB-lite"/>
    </source>
</evidence>
<keyword evidence="2" id="KW-0749">Sporulation</keyword>
<evidence type="ECO:0000256" key="4">
    <source>
        <dbReference type="ARBA" id="ARBA00023321"/>
    </source>
</evidence>
<dbReference type="SMART" id="SM01252">
    <property type="entry name" value="KilA-N"/>
    <property type="match status" value="1"/>
</dbReference>
<sequence>MAEDRRLPAKHNPLMTEDIPKYSELVSRRRLGQTQLTARMVASVPGAEIDPSSLGTFDYAHLRAPLQKGITSGVFKSSPNSYFLMRRSHDGFVSATGMFKATFPYATAEEEEAERKYIKSLPTTSKEETAGNVWIPPDQALILADEYKIGPWIRALLDPADITVSNGSSETSPPRQISAPPKFFNGQPNLAPPTPTSLPRSARTRRSASPTKSTGSKRGTTSPRKRTAKVSASHVQASEAASSTKASASPSVNGDAAPTPFLVPVLAPPAAEEVKSEDVKIEVREEEAAVVLAPVEEEPKVKIHVDQDTKLEDGVEVEHTKLEVELPLASELPSAEDAARMIAEAKEMVKAAAETVASSSGGESSKKGKRKADEMAVDDEAEGANKENAETAVVDQPRAKKVKTEVELRKEQVKKRALIGISATLAVGALIPYVMGVL</sequence>
<gene>
    <name evidence="8" type="ORF">NKR23_g8770</name>
</gene>
<keyword evidence="6" id="KW-0472">Membrane</keyword>
<evidence type="ECO:0000313" key="9">
    <source>
        <dbReference type="Proteomes" id="UP001174694"/>
    </source>
</evidence>
<evidence type="ECO:0000313" key="8">
    <source>
        <dbReference type="EMBL" id="KAJ9138129.1"/>
    </source>
</evidence>
<feature type="compositionally biased region" description="Low complexity" evidence="5">
    <location>
        <begin position="354"/>
        <end position="363"/>
    </location>
</feature>
<dbReference type="GO" id="GO:0070197">
    <property type="term" value="P:meiotic attachment of telomere to nuclear envelope"/>
    <property type="evidence" value="ECO:0007669"/>
    <property type="project" value="InterPro"/>
</dbReference>
<dbReference type="GO" id="GO:1990862">
    <property type="term" value="C:nuclear membrane complex Bqt3-Bqt4"/>
    <property type="evidence" value="ECO:0007669"/>
    <property type="project" value="InterPro"/>
</dbReference>
<dbReference type="AlphaFoldDB" id="A0AA38RJE4"/>
<accession>A0AA38RJE4</accession>
<comment type="caution">
    <text evidence="8">The sequence shown here is derived from an EMBL/GenBank/DDBJ whole genome shotgun (WGS) entry which is preliminary data.</text>
</comment>
<dbReference type="FunFam" id="3.10.260.10:FF:000002">
    <property type="entry name" value="APSES transcription factor, putative"/>
    <property type="match status" value="1"/>
</dbReference>
<dbReference type="GO" id="GO:0044820">
    <property type="term" value="P:mitotic telomere tethering at nuclear periphery"/>
    <property type="evidence" value="ECO:0007669"/>
    <property type="project" value="TreeGrafter"/>
</dbReference>
<dbReference type="PANTHER" id="PTHR38044">
    <property type="entry name" value="BOUQUET FORMATION PROTEIN 4"/>
    <property type="match status" value="1"/>
</dbReference>
<feature type="domain" description="HTH APSES-type" evidence="7">
    <location>
        <begin position="61"/>
        <end position="174"/>
    </location>
</feature>
<evidence type="ECO:0000256" key="1">
    <source>
        <dbReference type="ARBA" id="ARBA00004123"/>
    </source>
</evidence>
<dbReference type="GO" id="GO:0048315">
    <property type="term" value="P:conidium formation"/>
    <property type="evidence" value="ECO:0007669"/>
    <property type="project" value="UniProtKB-KW"/>
</dbReference>
<evidence type="ECO:0000259" key="7">
    <source>
        <dbReference type="PROSITE" id="PS51299"/>
    </source>
</evidence>
<feature type="region of interest" description="Disordered" evidence="5">
    <location>
        <begin position="354"/>
        <end position="406"/>
    </location>
</feature>
<feature type="transmembrane region" description="Helical" evidence="6">
    <location>
        <begin position="417"/>
        <end position="435"/>
    </location>
</feature>
<dbReference type="EMBL" id="JANBVO010000031">
    <property type="protein sequence ID" value="KAJ9138129.1"/>
    <property type="molecule type" value="Genomic_DNA"/>
</dbReference>
<dbReference type="InterPro" id="IPR037548">
    <property type="entry name" value="Bqt4"/>
</dbReference>
<dbReference type="PANTHER" id="PTHR38044:SF1">
    <property type="entry name" value="BOUQUET FORMATION PROTEIN 4"/>
    <property type="match status" value="1"/>
</dbReference>
<protein>
    <submittedName>
        <fullName evidence="8">Bouquet formation protein 4</fullName>
    </submittedName>
</protein>
<dbReference type="PROSITE" id="PS51299">
    <property type="entry name" value="HTH_APSES"/>
    <property type="match status" value="1"/>
</dbReference>
<name>A0AA38RJE4_9PEZI</name>
<keyword evidence="9" id="KW-1185">Reference proteome</keyword>
<evidence type="ECO:0000256" key="3">
    <source>
        <dbReference type="ARBA" id="ARBA00023242"/>
    </source>
</evidence>
<dbReference type="InterPro" id="IPR018004">
    <property type="entry name" value="KilA/APSES_HTH"/>
</dbReference>
<comment type="subcellular location">
    <subcellularLocation>
        <location evidence="1">Nucleus</location>
    </subcellularLocation>
</comment>
<organism evidence="8 9">
    <name type="scientific">Pleurostoma richardsiae</name>
    <dbReference type="NCBI Taxonomy" id="41990"/>
    <lineage>
        <taxon>Eukaryota</taxon>
        <taxon>Fungi</taxon>
        <taxon>Dikarya</taxon>
        <taxon>Ascomycota</taxon>
        <taxon>Pezizomycotina</taxon>
        <taxon>Sordariomycetes</taxon>
        <taxon>Sordariomycetidae</taxon>
        <taxon>Calosphaeriales</taxon>
        <taxon>Pleurostomataceae</taxon>
        <taxon>Pleurostoma</taxon>
    </lineage>
</organism>
<feature type="compositionally biased region" description="Low complexity" evidence="5">
    <location>
        <begin position="237"/>
        <end position="255"/>
    </location>
</feature>
<dbReference type="InterPro" id="IPR036887">
    <property type="entry name" value="HTH_APSES_sf"/>
</dbReference>
<dbReference type="GO" id="GO:0003677">
    <property type="term" value="F:DNA binding"/>
    <property type="evidence" value="ECO:0007669"/>
    <property type="project" value="InterPro"/>
</dbReference>
<dbReference type="InterPro" id="IPR003163">
    <property type="entry name" value="Tscrpt_reg_HTH_APSES-type"/>
</dbReference>
<dbReference type="GO" id="GO:0030435">
    <property type="term" value="P:sporulation resulting in formation of a cellular spore"/>
    <property type="evidence" value="ECO:0007669"/>
    <property type="project" value="UniProtKB-KW"/>
</dbReference>
<keyword evidence="4" id="KW-0183">Conidiation</keyword>
<keyword evidence="6" id="KW-1133">Transmembrane helix</keyword>
<dbReference type="Gene3D" id="3.10.260.10">
    <property type="entry name" value="Transcription regulator HTH, APSES-type DNA-binding domain"/>
    <property type="match status" value="1"/>
</dbReference>
<feature type="compositionally biased region" description="Polar residues" evidence="5">
    <location>
        <begin position="165"/>
        <end position="175"/>
    </location>
</feature>
<proteinExistence type="predicted"/>
<dbReference type="SUPFAM" id="SSF54616">
    <property type="entry name" value="DNA-binding domain of Mlu1-box binding protein MBP1"/>
    <property type="match status" value="1"/>
</dbReference>
<feature type="compositionally biased region" description="Low complexity" evidence="5">
    <location>
        <begin position="197"/>
        <end position="222"/>
    </location>
</feature>
<keyword evidence="6" id="KW-0812">Transmembrane</keyword>
<dbReference type="Proteomes" id="UP001174694">
    <property type="component" value="Unassembled WGS sequence"/>
</dbReference>
<keyword evidence="3" id="KW-0539">Nucleus</keyword>
<reference evidence="8" key="1">
    <citation type="submission" date="2022-07" db="EMBL/GenBank/DDBJ databases">
        <title>Fungi with potential for degradation of polypropylene.</title>
        <authorList>
            <person name="Gostincar C."/>
        </authorList>
    </citation>
    <scope>NUCLEOTIDE SEQUENCE</scope>
    <source>
        <strain evidence="8">EXF-13308</strain>
    </source>
</reference>
<evidence type="ECO:0000256" key="2">
    <source>
        <dbReference type="ARBA" id="ARBA00022969"/>
    </source>
</evidence>